<evidence type="ECO:0000313" key="3">
    <source>
        <dbReference type="Proteomes" id="UP000191946"/>
    </source>
</evidence>
<name>A0AA47JDT4_VIBPH</name>
<organism evidence="2 4">
    <name type="scientific">Vibrio parahaemolyticus</name>
    <dbReference type="NCBI Taxonomy" id="670"/>
    <lineage>
        <taxon>Bacteria</taxon>
        <taxon>Pseudomonadati</taxon>
        <taxon>Pseudomonadota</taxon>
        <taxon>Gammaproteobacteria</taxon>
        <taxon>Vibrionales</taxon>
        <taxon>Vibrionaceae</taxon>
        <taxon>Vibrio</taxon>
    </lineage>
</organism>
<dbReference type="Proteomes" id="UP000191946">
    <property type="component" value="Unassembled WGS sequence"/>
</dbReference>
<accession>A0AA47JDT4</accession>
<evidence type="ECO:0000313" key="2">
    <source>
        <dbReference type="EMBL" id="WAT88899.1"/>
    </source>
</evidence>
<reference evidence="2" key="2">
    <citation type="submission" date="2022-12" db="EMBL/GenBank/DDBJ databases">
        <title>Vibrio parahaemolyticus become highly virulent by producing novel Tc toxins.</title>
        <authorList>
            <person name="Yang F."/>
            <person name="You Y."/>
            <person name="Lai Q."/>
            <person name="Xu L."/>
            <person name="Li F."/>
        </authorList>
    </citation>
    <scope>NUCLEOTIDE SEQUENCE</scope>
    <source>
        <strain evidence="2">Vp-HL-202005</strain>
    </source>
</reference>
<sequence>MFFSSSPQPLVNGAHLCEELTRFLSENKSDFEQKLIPDLSHIDHMAHNVNGIEIKNISFVVDNQYQLDYSYDWEVYRGCSDMNEADIEHESILFVLNDDGFIEIDFPEYEERDTREEF</sequence>
<proteinExistence type="predicted"/>
<reference evidence="1 3" key="1">
    <citation type="submission" date="2015-08" db="EMBL/GenBank/DDBJ databases">
        <title>Draft Genome Sequences of Vibrio parahaemolyticus Strains.</title>
        <authorList>
            <person name="Gonzalez-Escalona N."/>
            <person name="DePaola A."/>
        </authorList>
    </citation>
    <scope>NUCLEOTIDE SEQUENCE [LARGE SCALE GENOMIC DNA]</scope>
    <source>
        <strain evidence="1 3">CFSAN001621</strain>
    </source>
</reference>
<dbReference type="Proteomes" id="UP001156560">
    <property type="component" value="Chromosome 1"/>
</dbReference>
<gene>
    <name evidence="1" type="ORF">AKG60_28280</name>
    <name evidence="2" type="ORF">O1Q84_09340</name>
</gene>
<evidence type="ECO:0000313" key="4">
    <source>
        <dbReference type="Proteomes" id="UP001156560"/>
    </source>
</evidence>
<dbReference type="EMBL" id="CP114194">
    <property type="protein sequence ID" value="WAT88899.1"/>
    <property type="molecule type" value="Genomic_DNA"/>
</dbReference>
<dbReference type="EMBL" id="LHQV01000049">
    <property type="protein sequence ID" value="OQJ94279.1"/>
    <property type="molecule type" value="Genomic_DNA"/>
</dbReference>
<keyword evidence="3" id="KW-1185">Reference proteome</keyword>
<protein>
    <submittedName>
        <fullName evidence="2">Uncharacterized protein</fullName>
    </submittedName>
</protein>
<evidence type="ECO:0000313" key="1">
    <source>
        <dbReference type="EMBL" id="OQJ94279.1"/>
    </source>
</evidence>
<dbReference type="RefSeq" id="WP_021485171.1">
    <property type="nucleotide sequence ID" value="NZ_CP023248.2"/>
</dbReference>
<dbReference type="AlphaFoldDB" id="A0AA47JDT4"/>